<dbReference type="AlphaFoldDB" id="A0A0A9GUZ1"/>
<proteinExistence type="predicted"/>
<dbReference type="EMBL" id="GBRH01173503">
    <property type="protein sequence ID" value="JAE24393.1"/>
    <property type="molecule type" value="Transcribed_RNA"/>
</dbReference>
<name>A0A0A9GUZ1_ARUDO</name>
<reference evidence="1" key="1">
    <citation type="submission" date="2014-09" db="EMBL/GenBank/DDBJ databases">
        <authorList>
            <person name="Magalhaes I.L.F."/>
            <person name="Oliveira U."/>
            <person name="Santos F.R."/>
            <person name="Vidigal T.H.D.A."/>
            <person name="Brescovit A.D."/>
            <person name="Santos A.J."/>
        </authorList>
    </citation>
    <scope>NUCLEOTIDE SEQUENCE</scope>
    <source>
        <tissue evidence="1">Shoot tissue taken approximately 20 cm above the soil surface</tissue>
    </source>
</reference>
<accession>A0A0A9GUZ1</accession>
<sequence length="40" mass="4609">MFFDSTDSLGFGFDSLVTGERDPVWFLLEGKARIWGNKLR</sequence>
<evidence type="ECO:0000313" key="1">
    <source>
        <dbReference type="EMBL" id="JAE24393.1"/>
    </source>
</evidence>
<organism evidence="1">
    <name type="scientific">Arundo donax</name>
    <name type="common">Giant reed</name>
    <name type="synonym">Donax arundinaceus</name>
    <dbReference type="NCBI Taxonomy" id="35708"/>
    <lineage>
        <taxon>Eukaryota</taxon>
        <taxon>Viridiplantae</taxon>
        <taxon>Streptophyta</taxon>
        <taxon>Embryophyta</taxon>
        <taxon>Tracheophyta</taxon>
        <taxon>Spermatophyta</taxon>
        <taxon>Magnoliopsida</taxon>
        <taxon>Liliopsida</taxon>
        <taxon>Poales</taxon>
        <taxon>Poaceae</taxon>
        <taxon>PACMAD clade</taxon>
        <taxon>Arundinoideae</taxon>
        <taxon>Arundineae</taxon>
        <taxon>Arundo</taxon>
    </lineage>
</organism>
<protein>
    <submittedName>
        <fullName evidence="1">Uncharacterized protein</fullName>
    </submittedName>
</protein>
<reference evidence="1" key="2">
    <citation type="journal article" date="2015" name="Data Brief">
        <title>Shoot transcriptome of the giant reed, Arundo donax.</title>
        <authorList>
            <person name="Barrero R.A."/>
            <person name="Guerrero F.D."/>
            <person name="Moolhuijzen P."/>
            <person name="Goolsby J.A."/>
            <person name="Tidwell J."/>
            <person name="Bellgard S.E."/>
            <person name="Bellgard M.I."/>
        </authorList>
    </citation>
    <scope>NUCLEOTIDE SEQUENCE</scope>
    <source>
        <tissue evidence="1">Shoot tissue taken approximately 20 cm above the soil surface</tissue>
    </source>
</reference>